<evidence type="ECO:0000313" key="8">
    <source>
        <dbReference type="Proteomes" id="UP000019486"/>
    </source>
</evidence>
<dbReference type="SMART" id="SM00382">
    <property type="entry name" value="AAA"/>
    <property type="match status" value="1"/>
</dbReference>
<feature type="transmembrane region" description="Helical" evidence="5">
    <location>
        <begin position="52"/>
        <end position="70"/>
    </location>
</feature>
<dbReference type="InterPro" id="IPR003593">
    <property type="entry name" value="AAA+_ATPase"/>
</dbReference>
<feature type="transmembrane region" description="Helical" evidence="5">
    <location>
        <begin position="233"/>
        <end position="250"/>
    </location>
</feature>
<dbReference type="Gene3D" id="3.40.50.300">
    <property type="entry name" value="P-loop containing nucleotide triphosphate hydrolases"/>
    <property type="match status" value="2"/>
</dbReference>
<feature type="domain" description="ABC transporter" evidence="6">
    <location>
        <begin position="315"/>
        <end position="514"/>
    </location>
</feature>
<dbReference type="AlphaFoldDB" id="W9H892"/>
<gene>
    <name evidence="7" type="ORF">N825_33795</name>
</gene>
<dbReference type="Pfam" id="PF00005">
    <property type="entry name" value="ABC_tran"/>
    <property type="match status" value="1"/>
</dbReference>
<keyword evidence="5" id="KW-0812">Transmembrane</keyword>
<dbReference type="Proteomes" id="UP000019486">
    <property type="component" value="Unassembled WGS sequence"/>
</dbReference>
<keyword evidence="8" id="KW-1185">Reference proteome</keyword>
<dbReference type="InterPro" id="IPR003439">
    <property type="entry name" value="ABC_transporter-like_ATP-bd"/>
</dbReference>
<dbReference type="PANTHER" id="PTHR42788">
    <property type="entry name" value="TAURINE IMPORT ATP-BINDING PROTEIN-RELATED"/>
    <property type="match status" value="1"/>
</dbReference>
<organism evidence="7 8">
    <name type="scientific">Skermanella stibiiresistens SB22</name>
    <dbReference type="NCBI Taxonomy" id="1385369"/>
    <lineage>
        <taxon>Bacteria</taxon>
        <taxon>Pseudomonadati</taxon>
        <taxon>Pseudomonadota</taxon>
        <taxon>Alphaproteobacteria</taxon>
        <taxon>Rhodospirillales</taxon>
        <taxon>Azospirillaceae</taxon>
        <taxon>Skermanella</taxon>
    </lineage>
</organism>
<dbReference type="GO" id="GO:0016887">
    <property type="term" value="F:ATP hydrolysis activity"/>
    <property type="evidence" value="ECO:0007669"/>
    <property type="project" value="InterPro"/>
</dbReference>
<dbReference type="PANTHER" id="PTHR42788:SF13">
    <property type="entry name" value="ALIPHATIC SULFONATES IMPORT ATP-BINDING PROTEIN SSUB"/>
    <property type="match status" value="1"/>
</dbReference>
<feature type="transmembrane region" description="Helical" evidence="5">
    <location>
        <begin position="112"/>
        <end position="135"/>
    </location>
</feature>
<dbReference type="EMBL" id="AVFL01000006">
    <property type="protein sequence ID" value="EWY40907.1"/>
    <property type="molecule type" value="Genomic_DNA"/>
</dbReference>
<evidence type="ECO:0000256" key="1">
    <source>
        <dbReference type="ARBA" id="ARBA00005417"/>
    </source>
</evidence>
<evidence type="ECO:0000256" key="5">
    <source>
        <dbReference type="SAM" id="Phobius"/>
    </source>
</evidence>
<dbReference type="PROSITE" id="PS50893">
    <property type="entry name" value="ABC_TRANSPORTER_2"/>
    <property type="match status" value="1"/>
</dbReference>
<dbReference type="InterPro" id="IPR027417">
    <property type="entry name" value="P-loop_NTPase"/>
</dbReference>
<name>W9H892_9PROT</name>
<evidence type="ECO:0000313" key="7">
    <source>
        <dbReference type="EMBL" id="EWY40907.1"/>
    </source>
</evidence>
<feature type="transmembrane region" description="Helical" evidence="5">
    <location>
        <begin position="20"/>
        <end position="40"/>
    </location>
</feature>
<feature type="transmembrane region" description="Helical" evidence="5">
    <location>
        <begin position="257"/>
        <end position="275"/>
    </location>
</feature>
<keyword evidence="5" id="KW-1133">Transmembrane helix</keyword>
<keyword evidence="3" id="KW-0547">Nucleotide-binding</keyword>
<keyword evidence="5" id="KW-0472">Membrane</keyword>
<accession>W9H892</accession>
<dbReference type="SUPFAM" id="SSF52540">
    <property type="entry name" value="P-loop containing nucleoside triphosphate hydrolases"/>
    <property type="match status" value="1"/>
</dbReference>
<proteinExistence type="inferred from homology"/>
<keyword evidence="4" id="KW-0067">ATP-binding</keyword>
<feature type="transmembrane region" description="Helical" evidence="5">
    <location>
        <begin position="142"/>
        <end position="162"/>
    </location>
</feature>
<dbReference type="InterPro" id="IPR050166">
    <property type="entry name" value="ABC_transporter_ATP-bind"/>
</dbReference>
<evidence type="ECO:0000259" key="6">
    <source>
        <dbReference type="PROSITE" id="PS50893"/>
    </source>
</evidence>
<evidence type="ECO:0000256" key="3">
    <source>
        <dbReference type="ARBA" id="ARBA00022741"/>
    </source>
</evidence>
<evidence type="ECO:0000256" key="2">
    <source>
        <dbReference type="ARBA" id="ARBA00022448"/>
    </source>
</evidence>
<keyword evidence="2" id="KW-0813">Transport</keyword>
<dbReference type="GO" id="GO:0005524">
    <property type="term" value="F:ATP binding"/>
    <property type="evidence" value="ECO:0007669"/>
    <property type="project" value="UniProtKB-KW"/>
</dbReference>
<dbReference type="RefSeq" id="WP_037450837.1">
    <property type="nucleotide sequence ID" value="NZ_AVFL01000006.1"/>
</dbReference>
<comment type="caution">
    <text evidence="7">The sequence shown here is derived from an EMBL/GenBank/DDBJ whole genome shotgun (WGS) entry which is preliminary data.</text>
</comment>
<evidence type="ECO:0000256" key="4">
    <source>
        <dbReference type="ARBA" id="ARBA00022840"/>
    </source>
</evidence>
<comment type="similarity">
    <text evidence="1">Belongs to the ABC transporter superfamily.</text>
</comment>
<dbReference type="STRING" id="1385369.N825_33795"/>
<reference evidence="7 8" key="1">
    <citation type="submission" date="2013-08" db="EMBL/GenBank/DDBJ databases">
        <title>The genome sequence of Skermanella stibiiresistens.</title>
        <authorList>
            <person name="Zhu W."/>
            <person name="Wang G."/>
        </authorList>
    </citation>
    <scope>NUCLEOTIDE SEQUENCE [LARGE SCALE GENOMIC DNA]</scope>
    <source>
        <strain evidence="7 8">SB22</strain>
    </source>
</reference>
<sequence>MNFLTLLGRHGSASLRWLGLSFLLTAGLQLGLGVMVTLAADAPGADGPRGRDVGLLLVGCLLFYLAQTRLLRQTMDHVADALRRASEGVVGHLRDDADAAAVSLLADPGVPAALASSLVLAVQSVLVVVCGLVYLSTVSAAACGVATVALLLIVALQVLSHFGMDKPFESIRDHQCATYDSLQALAGAGRRLAVDTPSRVRIEGRMRDGFGAIAALQRAHHPGFAQDNAMQQVVYFLLIGVMVFGVPLVEPSFRSDMLGAVAVTIFLFAPLSSALNSLPLFDAAEVAAGYLNRLGNGAVDETPHSATSFADFQTLTLDSLRITLPEGSNEAAGPFDLVIGRGALVAIGGPAGSGKSMLADILMGLAEPAEGRVWIDRTVVTSENRRALRDLFTLADGGADRDPANWVVSQDPSVTATVAGMALSTRERTALHQPTALSSGQVAHVAVARAVQSGRPVIVLDGVLDAADQEWRQRFLTETVPTLQAQGRTVIVVTRITDLAQLAETRLTLNGRPAC</sequence>
<protein>
    <recommendedName>
        <fullName evidence="6">ABC transporter domain-containing protein</fullName>
    </recommendedName>
</protein>
<dbReference type="CDD" id="cd00267">
    <property type="entry name" value="ABC_ATPase"/>
    <property type="match status" value="1"/>
</dbReference>